<proteinExistence type="predicted"/>
<evidence type="ECO:0000313" key="6">
    <source>
        <dbReference type="Proteomes" id="UP000646053"/>
    </source>
</evidence>
<keyword evidence="2" id="KW-0812">Transmembrane</keyword>
<dbReference type="InterPro" id="IPR055396">
    <property type="entry name" value="DUF7088"/>
</dbReference>
<protein>
    <submittedName>
        <fullName evidence="5">ABC transporter</fullName>
    </submittedName>
</protein>
<feature type="transmembrane region" description="Helical" evidence="2">
    <location>
        <begin position="12"/>
        <end position="32"/>
    </location>
</feature>
<evidence type="ECO:0000313" key="5">
    <source>
        <dbReference type="EMBL" id="NDJ19366.1"/>
    </source>
</evidence>
<feature type="transmembrane region" description="Helical" evidence="2">
    <location>
        <begin position="541"/>
        <end position="563"/>
    </location>
</feature>
<dbReference type="AlphaFoldDB" id="A0A8J7Z743"/>
<evidence type="ECO:0000256" key="1">
    <source>
        <dbReference type="SAM" id="MobiDB-lite"/>
    </source>
</evidence>
<sequence>MKTFKPRFQFLKYLFWLAPLFVIMGVVAGIVSGVWGTVPLSLIIAGVVIFVLWLVFLGRGDATLQPNFWKRRSTQASTNAVVSTIAVVVILGLLNFLAVRHSTRIDLTEGGLFTLSPESKQVVSALNQETKLWVFDNQQNPQDRQLLENYQRQNQQFKFEFVDPEANPGLAKEFEIKNSGDSRDVYLELPAQQRKQFVQNIGSQRRLSESQVTNGLLQIGNDQQIKVYFLQGHGEKSLQPGDRAISTAVRALGDKSFISEPLNLAQAGTVPTDAAVVLVVGPTRPVLEAEVKALQDYLNRGGNLFVAVDPAIKSGLESLLGEWGVKLDDRVAINAPQQQVLGVGPAGLIVTQYGAHPITKEFGNGYSFYPLARPLDINPVAGVQNTPLLLTDPNSWAESNLKEQPLKLDGGDRPGPLTIGVALTRSLNSPPAPSPSLSPSPVEGSSPSPSPDGSALASPSPSPSPSISASPSPSPSSKESRLVVLGNSSFVADSYFEQQLNGDVFLNSVNWLSQEGQQPLSLRPKDIKNRRITLNTEQATILALMALAIVPLFGFLTSGILWWRRR</sequence>
<dbReference type="Proteomes" id="UP000646053">
    <property type="component" value="Unassembled WGS sequence"/>
</dbReference>
<keyword evidence="2" id="KW-1133">Transmembrane helix</keyword>
<dbReference type="InterPro" id="IPR019196">
    <property type="entry name" value="ABC_transp_unknown"/>
</dbReference>
<dbReference type="Pfam" id="PF23357">
    <property type="entry name" value="DUF7088"/>
    <property type="match status" value="1"/>
</dbReference>
<feature type="domain" description="ABC-type uncharacterised transport system" evidence="3">
    <location>
        <begin position="226"/>
        <end position="499"/>
    </location>
</feature>
<keyword evidence="6" id="KW-1185">Reference proteome</keyword>
<evidence type="ECO:0000259" key="3">
    <source>
        <dbReference type="Pfam" id="PF09822"/>
    </source>
</evidence>
<feature type="domain" description="DUF7088" evidence="4">
    <location>
        <begin position="110"/>
        <end position="174"/>
    </location>
</feature>
<gene>
    <name evidence="5" type="ORF">GS601_19070</name>
</gene>
<dbReference type="EMBL" id="WVIE01000029">
    <property type="protein sequence ID" value="NDJ19366.1"/>
    <property type="molecule type" value="Genomic_DNA"/>
</dbReference>
<feature type="compositionally biased region" description="Low complexity" evidence="1">
    <location>
        <begin position="439"/>
        <end position="477"/>
    </location>
</feature>
<evidence type="ECO:0000259" key="4">
    <source>
        <dbReference type="Pfam" id="PF23357"/>
    </source>
</evidence>
<reference evidence="5" key="1">
    <citation type="submission" date="2019-12" db="EMBL/GenBank/DDBJ databases">
        <title>High-Quality draft genome sequences of three cyanobacteria isolated from the limestone walls of the Old Cathedral of Coimbra.</title>
        <authorList>
            <person name="Tiago I."/>
            <person name="Soares F."/>
            <person name="Portugal A."/>
        </authorList>
    </citation>
    <scope>NUCLEOTIDE SEQUENCE</scope>
    <source>
        <strain evidence="5">A</strain>
    </source>
</reference>
<organism evidence="5 6">
    <name type="scientific">Myxacorys almedinensis A</name>
    <dbReference type="NCBI Taxonomy" id="2690445"/>
    <lineage>
        <taxon>Bacteria</taxon>
        <taxon>Bacillati</taxon>
        <taxon>Cyanobacteriota</taxon>
        <taxon>Cyanophyceae</taxon>
        <taxon>Leptolyngbyales</taxon>
        <taxon>Leptolyngbyaceae</taxon>
        <taxon>Myxacorys</taxon>
        <taxon>Myxacorys almedinensis</taxon>
    </lineage>
</organism>
<feature type="transmembrane region" description="Helical" evidence="2">
    <location>
        <begin position="38"/>
        <end position="57"/>
    </location>
</feature>
<feature type="region of interest" description="Disordered" evidence="1">
    <location>
        <begin position="424"/>
        <end position="480"/>
    </location>
</feature>
<dbReference type="RefSeq" id="WP_162424895.1">
    <property type="nucleotide sequence ID" value="NZ_WVIE01000029.1"/>
</dbReference>
<comment type="caution">
    <text evidence="5">The sequence shown here is derived from an EMBL/GenBank/DDBJ whole genome shotgun (WGS) entry which is preliminary data.</text>
</comment>
<feature type="transmembrane region" description="Helical" evidence="2">
    <location>
        <begin position="78"/>
        <end position="98"/>
    </location>
</feature>
<evidence type="ECO:0000256" key="2">
    <source>
        <dbReference type="SAM" id="Phobius"/>
    </source>
</evidence>
<keyword evidence="2" id="KW-0472">Membrane</keyword>
<dbReference type="Pfam" id="PF09822">
    <property type="entry name" value="ABC_transp_aux"/>
    <property type="match status" value="1"/>
</dbReference>
<name>A0A8J7Z743_9CYAN</name>
<accession>A0A8J7Z743</accession>